<evidence type="ECO:0000256" key="2">
    <source>
        <dbReference type="SAM" id="Phobius"/>
    </source>
</evidence>
<feature type="compositionally biased region" description="Low complexity" evidence="1">
    <location>
        <begin position="400"/>
        <end position="428"/>
    </location>
</feature>
<dbReference type="Gene3D" id="3.10.310.50">
    <property type="match status" value="1"/>
</dbReference>
<evidence type="ECO:0000259" key="3">
    <source>
        <dbReference type="Pfam" id="PF04536"/>
    </source>
</evidence>
<keyword evidence="2" id="KW-1133">Transmembrane helix</keyword>
<sequence>MAEHHLISDMKKLYCIIVTLFVTLFAANALAFSPPPAPEKGFYVSDQSGKMSQSDILQLNQKIDRISKVTKNEFGVLLLQDMGGDNIEDVANTTFKSWGIGKRGLDNGCLIVVAIKERKSRIETGKGVEGEVTDLQASDILRKNLNPHLKSGDFSGGFTETLDALSSLIESRHAKKAEPVNGSGNPSKTEVPVRSASCSSGPASFNSENELMLFFVAIGAIAVIYGYVTSKRKSRELKQSMIDAELEYLTAQKEAHRIAIIKQEADAKLQAENKKKAEAKALAAETSLKAIVATFKDKDPLKEKVTVVRKSVAVAAPVDFLIIKDSFSAKTQKQTVDNQRRLKDDSRRAKELADDRRNFEESQRRLNQDEDARRCRRDQEEADRRRRQDEEDESRRRSARSLSSSSSSWGSSSSDSSSSWGSSSSDSGSFGGGDSGGGGSSSDW</sequence>
<dbReference type="InterPro" id="IPR007621">
    <property type="entry name" value="TPM_dom"/>
</dbReference>
<dbReference type="PANTHER" id="PTHR30373:SF2">
    <property type="entry name" value="UPF0603 PROTEIN YGCG"/>
    <property type="match status" value="1"/>
</dbReference>
<keyword evidence="2" id="KW-0812">Transmembrane</keyword>
<accession>A0A6J5RHE4</accession>
<name>A0A6J5RHE4_9CAUD</name>
<organism evidence="4">
    <name type="scientific">uncultured Caudovirales phage</name>
    <dbReference type="NCBI Taxonomy" id="2100421"/>
    <lineage>
        <taxon>Viruses</taxon>
        <taxon>Duplodnaviria</taxon>
        <taxon>Heunggongvirae</taxon>
        <taxon>Uroviricota</taxon>
        <taxon>Caudoviricetes</taxon>
        <taxon>Peduoviridae</taxon>
        <taxon>Maltschvirus</taxon>
        <taxon>Maltschvirus maltsch</taxon>
    </lineage>
</organism>
<proteinExistence type="predicted"/>
<feature type="compositionally biased region" description="Basic and acidic residues" evidence="1">
    <location>
        <begin position="338"/>
        <end position="396"/>
    </location>
</feature>
<dbReference type="Pfam" id="PF04536">
    <property type="entry name" value="TPM_phosphatase"/>
    <property type="match status" value="1"/>
</dbReference>
<evidence type="ECO:0000256" key="1">
    <source>
        <dbReference type="SAM" id="MobiDB-lite"/>
    </source>
</evidence>
<feature type="region of interest" description="Disordered" evidence="1">
    <location>
        <begin position="338"/>
        <end position="444"/>
    </location>
</feature>
<evidence type="ECO:0000313" key="4">
    <source>
        <dbReference type="EMBL" id="CAB4196793.1"/>
    </source>
</evidence>
<dbReference type="EMBL" id="LR797252">
    <property type="protein sequence ID" value="CAB4196793.1"/>
    <property type="molecule type" value="Genomic_DNA"/>
</dbReference>
<reference evidence="4" key="1">
    <citation type="submission" date="2020-05" db="EMBL/GenBank/DDBJ databases">
        <authorList>
            <person name="Chiriac C."/>
            <person name="Salcher M."/>
            <person name="Ghai R."/>
            <person name="Kavagutti S V."/>
        </authorList>
    </citation>
    <scope>NUCLEOTIDE SEQUENCE</scope>
</reference>
<feature type="transmembrane region" description="Helical" evidence="2">
    <location>
        <begin position="211"/>
        <end position="228"/>
    </location>
</feature>
<keyword evidence="2" id="KW-0472">Membrane</keyword>
<feature type="domain" description="TPM" evidence="3">
    <location>
        <begin position="44"/>
        <end position="166"/>
    </location>
</feature>
<dbReference type="PANTHER" id="PTHR30373">
    <property type="entry name" value="UPF0603 PROTEIN YGCG"/>
    <property type="match status" value="1"/>
</dbReference>
<feature type="compositionally biased region" description="Gly residues" evidence="1">
    <location>
        <begin position="429"/>
        <end position="444"/>
    </location>
</feature>
<feature type="region of interest" description="Disordered" evidence="1">
    <location>
        <begin position="175"/>
        <end position="195"/>
    </location>
</feature>
<protein>
    <submittedName>
        <fullName evidence="4">COG1512 Beta-propeller domains of methanol dehydrogenase type</fullName>
    </submittedName>
</protein>
<gene>
    <name evidence="4" type="ORF">UFOVP1290_313</name>
</gene>